<dbReference type="AlphaFoldDB" id="A0A8J8PBT3"/>
<evidence type="ECO:0000313" key="2">
    <source>
        <dbReference type="Proteomes" id="UP000752814"/>
    </source>
</evidence>
<dbReference type="Proteomes" id="UP000752814">
    <property type="component" value="Unassembled WGS sequence"/>
</dbReference>
<accession>A0A8J8PBT3</accession>
<reference evidence="1" key="1">
    <citation type="submission" date="2016-03" db="EMBL/GenBank/DDBJ databases">
        <authorList>
            <person name="Borrel G."/>
            <person name="Mccann A."/>
            <person name="O'Toole P.W."/>
        </authorList>
    </citation>
    <scope>NUCLEOTIDE SEQUENCE</scope>
    <source>
        <strain evidence="1">183</strain>
    </source>
</reference>
<protein>
    <submittedName>
        <fullName evidence="1">Uncharacterized protein</fullName>
    </submittedName>
</protein>
<proteinExistence type="predicted"/>
<organism evidence="1 2">
    <name type="scientific">Candidatus Methanomassiliicoccus intestinalis</name>
    <dbReference type="NCBI Taxonomy" id="1406512"/>
    <lineage>
        <taxon>Archaea</taxon>
        <taxon>Methanobacteriati</taxon>
        <taxon>Thermoplasmatota</taxon>
        <taxon>Thermoplasmata</taxon>
        <taxon>Methanomassiliicoccales</taxon>
        <taxon>Methanomassiliicoccaceae</taxon>
        <taxon>Methanomassiliicoccus</taxon>
    </lineage>
</organism>
<sequence length="62" mass="7473">MKENQSDIKNLEDKHKMSIILYIFRNGRVQSMMPFLRLRACLIKFDEVETVGILNRNDPYLW</sequence>
<comment type="caution">
    <text evidence="1">The sequence shown here is derived from an EMBL/GenBank/DDBJ whole genome shotgun (WGS) entry which is preliminary data.</text>
</comment>
<name>A0A8J8PBT3_9ARCH</name>
<gene>
    <name evidence="1" type="ORF">A3207_06390</name>
</gene>
<evidence type="ECO:0000313" key="1">
    <source>
        <dbReference type="EMBL" id="TQS83950.1"/>
    </source>
</evidence>
<dbReference type="EMBL" id="LVVT01000007">
    <property type="protein sequence ID" value="TQS83950.1"/>
    <property type="molecule type" value="Genomic_DNA"/>
</dbReference>